<gene>
    <name evidence="1" type="ORF">FHX44_118150</name>
</gene>
<reference evidence="1 2" key="1">
    <citation type="submission" date="2019-06" db="EMBL/GenBank/DDBJ databases">
        <title>Sequencing the genomes of 1000 actinobacteria strains.</title>
        <authorList>
            <person name="Klenk H.-P."/>
        </authorList>
    </citation>
    <scope>NUCLEOTIDE SEQUENCE [LARGE SCALE GENOMIC DNA]</scope>
    <source>
        <strain evidence="1 2">DSM 45671</strain>
    </source>
</reference>
<dbReference type="RefSeq" id="WP_246170853.1">
    <property type="nucleotide sequence ID" value="NZ_VIWU01000001.1"/>
</dbReference>
<accession>A0A561T521</accession>
<proteinExistence type="predicted"/>
<comment type="caution">
    <text evidence="1">The sequence shown here is derived from an EMBL/GenBank/DDBJ whole genome shotgun (WGS) entry which is preliminary data.</text>
</comment>
<organism evidence="1 2">
    <name type="scientific">Pseudonocardia hierapolitana</name>
    <dbReference type="NCBI Taxonomy" id="1128676"/>
    <lineage>
        <taxon>Bacteria</taxon>
        <taxon>Bacillati</taxon>
        <taxon>Actinomycetota</taxon>
        <taxon>Actinomycetes</taxon>
        <taxon>Pseudonocardiales</taxon>
        <taxon>Pseudonocardiaceae</taxon>
        <taxon>Pseudonocardia</taxon>
    </lineage>
</organism>
<evidence type="ECO:0008006" key="3">
    <source>
        <dbReference type="Google" id="ProtNLM"/>
    </source>
</evidence>
<keyword evidence="2" id="KW-1185">Reference proteome</keyword>
<dbReference type="Gene3D" id="1.10.357.10">
    <property type="entry name" value="Tetracycline Repressor, domain 2"/>
    <property type="match status" value="1"/>
</dbReference>
<evidence type="ECO:0000313" key="1">
    <source>
        <dbReference type="EMBL" id="TWF82205.1"/>
    </source>
</evidence>
<sequence>MSLRRMLRPAVSLHQRQNRVVPGGEPAQQLCLLYRVLVGAAESDPDAAALLADRTRHRAAGQELIARSLARSGALRSTVREADAADIIHALMSPEVYQLLVAERGWQPERYEQWLTQILIDQLMPR</sequence>
<dbReference type="Proteomes" id="UP000321261">
    <property type="component" value="Unassembled WGS sequence"/>
</dbReference>
<protein>
    <recommendedName>
        <fullName evidence="3">TetR family transcriptional regulator</fullName>
    </recommendedName>
</protein>
<dbReference type="AlphaFoldDB" id="A0A561T521"/>
<evidence type="ECO:0000313" key="2">
    <source>
        <dbReference type="Proteomes" id="UP000321261"/>
    </source>
</evidence>
<dbReference type="EMBL" id="VIWU01000001">
    <property type="protein sequence ID" value="TWF82205.1"/>
    <property type="molecule type" value="Genomic_DNA"/>
</dbReference>
<name>A0A561T521_9PSEU</name>
<dbReference type="SUPFAM" id="SSF48498">
    <property type="entry name" value="Tetracyclin repressor-like, C-terminal domain"/>
    <property type="match status" value="1"/>
</dbReference>
<dbReference type="InterPro" id="IPR036271">
    <property type="entry name" value="Tet_transcr_reg_TetR-rel_C_sf"/>
</dbReference>